<feature type="domain" description="NmrA-like" evidence="1">
    <location>
        <begin position="3"/>
        <end position="243"/>
    </location>
</feature>
<dbReference type="Proteomes" id="UP000033491">
    <property type="component" value="Unassembled WGS sequence"/>
</dbReference>
<dbReference type="Pfam" id="PF05368">
    <property type="entry name" value="NmrA"/>
    <property type="match status" value="1"/>
</dbReference>
<dbReference type="STRING" id="216463.VC81_02095"/>
<evidence type="ECO:0000313" key="3">
    <source>
        <dbReference type="Proteomes" id="UP000033491"/>
    </source>
</evidence>
<dbReference type="EMBL" id="JZCR01000006">
    <property type="protein sequence ID" value="KJW13283.1"/>
    <property type="molecule type" value="Genomic_DNA"/>
</dbReference>
<dbReference type="SUPFAM" id="SSF51735">
    <property type="entry name" value="NAD(P)-binding Rossmann-fold domains"/>
    <property type="match status" value="1"/>
</dbReference>
<dbReference type="PANTHER" id="PTHR47129">
    <property type="entry name" value="QUINONE OXIDOREDUCTASE 2"/>
    <property type="match status" value="1"/>
</dbReference>
<dbReference type="PANTHER" id="PTHR47129:SF1">
    <property type="entry name" value="NMRA-LIKE DOMAIN-CONTAINING PROTEIN"/>
    <property type="match status" value="1"/>
</dbReference>
<dbReference type="Gene3D" id="3.40.50.720">
    <property type="entry name" value="NAD(P)-binding Rossmann-like Domain"/>
    <property type="match status" value="1"/>
</dbReference>
<dbReference type="RefSeq" id="WP_045806509.1">
    <property type="nucleotide sequence ID" value="NZ_JZCR01000006.1"/>
</dbReference>
<evidence type="ECO:0000313" key="2">
    <source>
        <dbReference type="EMBL" id="KJW13283.1"/>
    </source>
</evidence>
<evidence type="ECO:0000259" key="1">
    <source>
        <dbReference type="Pfam" id="PF05368"/>
    </source>
</evidence>
<proteinExistence type="predicted"/>
<name>A0A0F3RTF0_9LACO</name>
<accession>A0A0F3RTF0</accession>
<reference evidence="2 3" key="1">
    <citation type="submission" date="2015-03" db="EMBL/GenBank/DDBJ databases">
        <authorList>
            <person name="Zheng J."/>
            <person name="Ganezle M."/>
        </authorList>
    </citation>
    <scope>NUCLEOTIDE SEQUENCE [LARGE SCALE GENOMIC DNA]</scope>
    <source>
        <strain evidence="2 3">LP38</strain>
    </source>
</reference>
<sequence>MNIFITGATGQLGTYVIDYLQQFAPQAQLFGLARSTQAAQKLAKKGVIARRGDYAEPASLVTALTGMDRLLFISVPQSELQANVVAAAHQAHVGFIAYTSINGIAYPKVGLEQNHRQTEALITATGIPHTFLRNSWYLEMETNPFKAALATGVYDTLSQGKVSYATRQEYAEAAARVIANPQFGAVVELGRDAFTHRELAHALATATGQPLSVQQVDAATYQAWLAPYTATNFETAMQAYVQHGDNGEAAVTQTTFETVLGHPLNSLVDAIRTIL</sequence>
<protein>
    <recommendedName>
        <fullName evidence="1">NmrA-like domain-containing protein</fullName>
    </recommendedName>
</protein>
<comment type="caution">
    <text evidence="2">The sequence shown here is derived from an EMBL/GenBank/DDBJ whole genome shotgun (WGS) entry which is preliminary data.</text>
</comment>
<gene>
    <name evidence="2" type="ORF">VC81_02095</name>
</gene>
<dbReference type="InterPro" id="IPR008030">
    <property type="entry name" value="NmrA-like"/>
</dbReference>
<dbReference type="InterPro" id="IPR036291">
    <property type="entry name" value="NAD(P)-bd_dom_sf"/>
</dbReference>
<dbReference type="AlphaFoldDB" id="A0A0F3RTF0"/>
<dbReference type="InterPro" id="IPR052718">
    <property type="entry name" value="NmrA-type_oxidoreductase"/>
</dbReference>
<dbReference type="Gene3D" id="3.90.25.10">
    <property type="entry name" value="UDP-galactose 4-epimerase, domain 1"/>
    <property type="match status" value="1"/>
</dbReference>
<dbReference type="OrthoDB" id="152510at2"/>
<organism evidence="2 3">
    <name type="scientific">Levilactobacillus spicheri</name>
    <dbReference type="NCBI Taxonomy" id="216463"/>
    <lineage>
        <taxon>Bacteria</taxon>
        <taxon>Bacillati</taxon>
        <taxon>Bacillota</taxon>
        <taxon>Bacilli</taxon>
        <taxon>Lactobacillales</taxon>
        <taxon>Lactobacillaceae</taxon>
        <taxon>Levilactobacillus</taxon>
    </lineage>
</organism>
<dbReference type="PATRIC" id="fig|216463.3.peg.2225"/>